<dbReference type="InParanoid" id="A0A078ACI0"/>
<evidence type="ECO:0000313" key="3">
    <source>
        <dbReference type="Proteomes" id="UP000039865"/>
    </source>
</evidence>
<dbReference type="Proteomes" id="UP000039865">
    <property type="component" value="Unassembled WGS sequence"/>
</dbReference>
<gene>
    <name evidence="2" type="primary">Contig2565.g2748</name>
    <name evidence="2" type="ORF">STYLEM_8876</name>
</gene>
<protein>
    <submittedName>
        <fullName evidence="2">Uncharacterized protein</fullName>
    </submittedName>
</protein>
<accession>A0A078ACI0</accession>
<reference evidence="2 3" key="1">
    <citation type="submission" date="2014-06" db="EMBL/GenBank/DDBJ databases">
        <authorList>
            <person name="Swart Estienne"/>
        </authorList>
    </citation>
    <scope>NUCLEOTIDE SEQUENCE [LARGE SCALE GENOMIC DNA]</scope>
    <source>
        <strain evidence="2 3">130c</strain>
    </source>
</reference>
<evidence type="ECO:0000313" key="2">
    <source>
        <dbReference type="EMBL" id="CDW79884.1"/>
    </source>
</evidence>
<feature type="region of interest" description="Disordered" evidence="1">
    <location>
        <begin position="316"/>
        <end position="354"/>
    </location>
</feature>
<dbReference type="AlphaFoldDB" id="A0A078ACI0"/>
<feature type="compositionally biased region" description="Polar residues" evidence="1">
    <location>
        <begin position="9"/>
        <end position="29"/>
    </location>
</feature>
<organism evidence="2 3">
    <name type="scientific">Stylonychia lemnae</name>
    <name type="common">Ciliate</name>
    <dbReference type="NCBI Taxonomy" id="5949"/>
    <lineage>
        <taxon>Eukaryota</taxon>
        <taxon>Sar</taxon>
        <taxon>Alveolata</taxon>
        <taxon>Ciliophora</taxon>
        <taxon>Intramacronucleata</taxon>
        <taxon>Spirotrichea</taxon>
        <taxon>Stichotrichia</taxon>
        <taxon>Sporadotrichida</taxon>
        <taxon>Oxytrichidae</taxon>
        <taxon>Stylonychinae</taxon>
        <taxon>Stylonychia</taxon>
    </lineage>
</organism>
<feature type="compositionally biased region" description="Basic and acidic residues" evidence="1">
    <location>
        <begin position="324"/>
        <end position="342"/>
    </location>
</feature>
<evidence type="ECO:0000256" key="1">
    <source>
        <dbReference type="SAM" id="MobiDB-lite"/>
    </source>
</evidence>
<keyword evidence="3" id="KW-1185">Reference proteome</keyword>
<feature type="region of interest" description="Disordered" evidence="1">
    <location>
        <begin position="1"/>
        <end position="51"/>
    </location>
</feature>
<proteinExistence type="predicted"/>
<name>A0A078ACI0_STYLE</name>
<sequence length="429" mass="49327">MGGMCACVSDNQKSQSYGGEQYSNIQPKRQSAGGDHDQDNDYYTNGGGDYQPVKRMNSPVQLKNKTLDLPPPEILFELPVMTVEDQILENYVNELKMIGKDKAMQFKELITILYGAYLTLIKEIVFQKSYIQRQGIITKIDQQTWKYQRLQYKNLIYSMFDEEAYKVDQLVEVSCQTLNLTTDQFVNMMSQVYADQDSKSQQLQNSQTSSNSTEINQSELINNASPNKQNQGAYSNYGAKRTSNIKTIQQRIEDKIQQIRFKYALNFSSNMGPNGPANGSSKVEMSVQKYEEIQGFIDDIKREQIYFDSQQEFKKNANINGDRQSQEFHLDSVDGRKTRDSSDNDDTDDSSDHSQIQDIVIQGFEIEDRLQMKYGITLDEYYDLQTRHLNSLQLRSDGQNPLSTQLSKQFSQYQQDVDQDLVAQNNVKV</sequence>
<dbReference type="EMBL" id="CCKQ01008428">
    <property type="protein sequence ID" value="CDW79884.1"/>
    <property type="molecule type" value="Genomic_DNA"/>
</dbReference>